<feature type="transmembrane region" description="Helical" evidence="1">
    <location>
        <begin position="196"/>
        <end position="214"/>
    </location>
</feature>
<dbReference type="RefSeq" id="WP_066149216.1">
    <property type="nucleotide sequence ID" value="NZ_CP020814.1"/>
</dbReference>
<evidence type="ECO:0000313" key="2">
    <source>
        <dbReference type="EMBL" id="ARK30589.1"/>
    </source>
</evidence>
<keyword evidence="1" id="KW-0812">Transmembrane</keyword>
<feature type="transmembrane region" description="Helical" evidence="1">
    <location>
        <begin position="165"/>
        <end position="189"/>
    </location>
</feature>
<gene>
    <name evidence="2" type="ORF">BkAM31D_12530</name>
</gene>
<proteinExistence type="predicted"/>
<dbReference type="Proteomes" id="UP000193006">
    <property type="component" value="Chromosome"/>
</dbReference>
<feature type="transmembrane region" description="Helical" evidence="1">
    <location>
        <begin position="300"/>
        <end position="319"/>
    </location>
</feature>
<feature type="transmembrane region" description="Helical" evidence="1">
    <location>
        <begin position="240"/>
        <end position="261"/>
    </location>
</feature>
<keyword evidence="1" id="KW-1133">Transmembrane helix</keyword>
<reference evidence="2 3" key="1">
    <citation type="submission" date="2017-04" db="EMBL/GenBank/DDBJ databases">
        <title>Bacillus krulwichiae AM31D Genome sequencing and assembly.</title>
        <authorList>
            <person name="Krulwich T.A."/>
            <person name="Anastor L."/>
            <person name="Ehrlich R."/>
            <person name="Ehrlich G.D."/>
            <person name="Janto B."/>
        </authorList>
    </citation>
    <scope>NUCLEOTIDE SEQUENCE [LARGE SCALE GENOMIC DNA]</scope>
    <source>
        <strain evidence="2 3">AM31D</strain>
    </source>
</reference>
<feature type="transmembrane region" description="Helical" evidence="1">
    <location>
        <begin position="347"/>
        <end position="368"/>
    </location>
</feature>
<sequence>MWNHLFSQTGKIVRFMIRRDWIRISTWLFLILLLTMITAVSFTDLYQNEQERQAIAETMRNPAMTAMVGPGYGLDEYTTGPMLAHQMLLFTAIIVAIMSILLVVRHTRLDEEEGRIELIRSLPVGRLSNVSAAMIVLFSTNILLSLIIGFGLYSLQIEGLYLFDSLLYGAALGVTGIFFSAVAALFAQLAENSRGAIGYTFAVLGGAYVIRAIGDVNVETLSWLSPLGWVLKTEVYVNNYWWPLLLKLAGAIIIVGITLYLHALRDLGSGILPAKPGKKHASRMLKNPFGLAFRLQRTGIIAWALGMFVLGASYGSVFGDLEDFFLNNELLSQMLAPIEGLTLTEQFLTMLMSVIAMICTVPSLMFMLKLKGEETKGRIDHLLVRTISRIKLMGSYLALSVISGVVMLILAVFGLWLATSTVMDEPLSFILLVESAIVYLPAIWLMINLTVLLIGFFPRLTNVIWLYLGYSFLVVYLGGLLQFPEWMGNLSPYGHVPQVPVEESNFVSLSILICLSIAAMILGLFSYKKRDLLS</sequence>
<keyword evidence="3" id="KW-1185">Reference proteome</keyword>
<evidence type="ECO:0000313" key="3">
    <source>
        <dbReference type="Proteomes" id="UP000193006"/>
    </source>
</evidence>
<dbReference type="STRING" id="199441.BkAM31D_12530"/>
<keyword evidence="1" id="KW-0472">Membrane</keyword>
<dbReference type="AlphaFoldDB" id="A0A1X9MAW0"/>
<dbReference type="KEGG" id="bkw:BkAM31D_12530"/>
<feature type="transmembrane region" description="Helical" evidence="1">
    <location>
        <begin position="83"/>
        <end position="104"/>
    </location>
</feature>
<name>A0A1X9MAW0_9BACI</name>
<feature type="transmembrane region" description="Helical" evidence="1">
    <location>
        <begin position="396"/>
        <end position="417"/>
    </location>
</feature>
<feature type="transmembrane region" description="Helical" evidence="1">
    <location>
        <begin position="506"/>
        <end position="527"/>
    </location>
</feature>
<protein>
    <submittedName>
        <fullName evidence="2">ABC-2 family transporter protein</fullName>
    </submittedName>
</protein>
<feature type="transmembrane region" description="Helical" evidence="1">
    <location>
        <begin position="437"/>
        <end position="457"/>
    </location>
</feature>
<feature type="transmembrane region" description="Helical" evidence="1">
    <location>
        <begin position="130"/>
        <end position="153"/>
    </location>
</feature>
<organism evidence="2 3">
    <name type="scientific">Halalkalibacter krulwichiae</name>
    <dbReference type="NCBI Taxonomy" id="199441"/>
    <lineage>
        <taxon>Bacteria</taxon>
        <taxon>Bacillati</taxon>
        <taxon>Bacillota</taxon>
        <taxon>Bacilli</taxon>
        <taxon>Bacillales</taxon>
        <taxon>Bacillaceae</taxon>
        <taxon>Halalkalibacter</taxon>
    </lineage>
</organism>
<evidence type="ECO:0000256" key="1">
    <source>
        <dbReference type="SAM" id="Phobius"/>
    </source>
</evidence>
<accession>A0A1X9MAW0</accession>
<feature type="transmembrane region" description="Helical" evidence="1">
    <location>
        <begin position="464"/>
        <end position="483"/>
    </location>
</feature>
<feature type="transmembrane region" description="Helical" evidence="1">
    <location>
        <begin position="21"/>
        <end position="42"/>
    </location>
</feature>
<dbReference type="EMBL" id="CP020814">
    <property type="protein sequence ID" value="ARK30589.1"/>
    <property type="molecule type" value="Genomic_DNA"/>
</dbReference>